<dbReference type="EMBL" id="DRIE01000050">
    <property type="protein sequence ID" value="HEC56856.1"/>
    <property type="molecule type" value="Genomic_DNA"/>
</dbReference>
<dbReference type="GO" id="GO:0006508">
    <property type="term" value="P:proteolysis"/>
    <property type="evidence" value="ECO:0007669"/>
    <property type="project" value="InterPro"/>
</dbReference>
<dbReference type="InterPro" id="IPR045569">
    <property type="entry name" value="Metalloprtase-TldD/E_C"/>
</dbReference>
<dbReference type="Proteomes" id="UP000185779">
    <property type="component" value="Unassembled WGS sequence"/>
</dbReference>
<dbReference type="InterPro" id="IPR035068">
    <property type="entry name" value="TldD/PmbA_N"/>
</dbReference>
<dbReference type="InterPro" id="IPR047657">
    <property type="entry name" value="PmbA"/>
</dbReference>
<dbReference type="GO" id="GO:0008237">
    <property type="term" value="F:metallopeptidase activity"/>
    <property type="evidence" value="ECO:0007669"/>
    <property type="project" value="InterPro"/>
</dbReference>
<evidence type="ECO:0000313" key="3">
    <source>
        <dbReference type="EMBL" id="OFV66180.1"/>
    </source>
</evidence>
<evidence type="ECO:0000313" key="2">
    <source>
        <dbReference type="EMBL" id="HEC56856.1"/>
    </source>
</evidence>
<evidence type="ECO:0000259" key="1">
    <source>
        <dbReference type="Pfam" id="PF19289"/>
    </source>
</evidence>
<gene>
    <name evidence="2" type="ORF">ENI32_03095</name>
    <name evidence="3" type="ORF">SBU_000722</name>
</gene>
<sequence>MEIVERIIQRSRRLGVHTEVYSEKTEISSFIADTGRIREERGEICGIGLRVVKNNNLGSFSFSFEEGFDEKRVLDKIERFSLGTPVKEPPFTFSDETTSVSGLCDPEGLVEVEKGVEIVQNAIKAAKNHDGRIERVTCQLTSSLREIEVSNTFGIDKIRRETRYHFSITCSSGEGQGREIIVLRSCKLLDTQQAAIKAAEMAINARNKQRVEEGRYDVVLHPGAVGLIISKLLPLISADRGGSLPLMKMVGLNPRIGSTSLSIYDDGTIDGLAYSLPFDDEGWPTQPNAIIEQGVFRNPLYDNLSAQINKRFSTGNGMRSSYRSDISVSPHNLLVEGGNLSRDELYREVQDGILISDLIGSRFDPVSGVMTAMPVNSFRIERGEVSYPLQNALILMNIYDLITKVEMLSKERIEVPASSYAVIAPFILVKNVLFTH</sequence>
<dbReference type="Gene3D" id="3.30.2290.10">
    <property type="entry name" value="PmbA/TldD superfamily"/>
    <property type="match status" value="1"/>
</dbReference>
<reference evidence="3 4" key="1">
    <citation type="submission" date="2016-05" db="EMBL/GenBank/DDBJ databases">
        <title>Microbial consortia oxidize butane by reversing methanogenesis.</title>
        <authorList>
            <person name="Laso-Perez R."/>
            <person name="Richter M."/>
            <person name="Wegener G."/>
            <person name="Musat F."/>
        </authorList>
    </citation>
    <scope>NUCLEOTIDE SEQUENCE [LARGE SCALE GENOMIC DNA]</scope>
    <source>
        <strain evidence="3">BOX1</strain>
    </source>
</reference>
<dbReference type="InterPro" id="IPR036059">
    <property type="entry name" value="TldD/PmbA_sf"/>
</dbReference>
<proteinExistence type="predicted"/>
<keyword evidence="4" id="KW-1185">Reference proteome</keyword>
<protein>
    <submittedName>
        <fullName evidence="3">Peptidase u62 modulator of DNA gyrase</fullName>
    </submittedName>
    <submittedName>
        <fullName evidence="2">TldD/PmbA family protein</fullName>
    </submittedName>
</protein>
<dbReference type="EMBL" id="LYOR01000003">
    <property type="protein sequence ID" value="OFV66180.1"/>
    <property type="molecule type" value="Genomic_DNA"/>
</dbReference>
<dbReference type="PANTHER" id="PTHR43421:SF1">
    <property type="entry name" value="METALLOPROTEASE PMBA"/>
    <property type="match status" value="1"/>
</dbReference>
<dbReference type="STRING" id="1839936.SBU_000722"/>
<reference evidence="2" key="2">
    <citation type="journal article" date="2020" name="mSystems">
        <title>Genome- and Community-Level Interaction Insights into Carbon Utilization and Element Cycling Functions of Hydrothermarchaeota in Hydrothermal Sediment.</title>
        <authorList>
            <person name="Zhou Z."/>
            <person name="Liu Y."/>
            <person name="Xu W."/>
            <person name="Pan J."/>
            <person name="Luo Z.H."/>
            <person name="Li M."/>
        </authorList>
    </citation>
    <scope>NUCLEOTIDE SEQUENCE [LARGE SCALE GENOMIC DNA]</scope>
    <source>
        <strain evidence="2">HyVt-386</strain>
    </source>
</reference>
<organism evidence="3 4">
    <name type="scientific">Candidatus Syntropharchaeum butanivorans</name>
    <dbReference type="NCBI Taxonomy" id="1839936"/>
    <lineage>
        <taxon>Archaea</taxon>
        <taxon>Methanobacteriati</taxon>
        <taxon>Methanobacteriota</taxon>
        <taxon>Stenosarchaea group</taxon>
        <taxon>Methanomicrobia</taxon>
        <taxon>Methanosarcinales</taxon>
        <taxon>ANME-2 cluster</taxon>
        <taxon>Candidatus Syntropharchaeum</taxon>
    </lineage>
</organism>
<dbReference type="SUPFAM" id="SSF111283">
    <property type="entry name" value="Putative modulator of DNA gyrase, PmbA/TldD"/>
    <property type="match status" value="1"/>
</dbReference>
<name>A0A1F2P4M2_9EURY</name>
<comment type="caution">
    <text evidence="3">The sequence shown here is derived from an EMBL/GenBank/DDBJ whole genome shotgun (WGS) entry which is preliminary data.</text>
</comment>
<dbReference type="GO" id="GO:0005829">
    <property type="term" value="C:cytosol"/>
    <property type="evidence" value="ECO:0007669"/>
    <property type="project" value="TreeGrafter"/>
</dbReference>
<accession>A0A1F2P4M2</accession>
<dbReference type="AlphaFoldDB" id="A0A1F2P4M2"/>
<dbReference type="Proteomes" id="UP000885936">
    <property type="component" value="Unassembled WGS sequence"/>
</dbReference>
<feature type="domain" description="Metalloprotease TldD/E C-terminal" evidence="1">
    <location>
        <begin position="214"/>
        <end position="434"/>
    </location>
</feature>
<dbReference type="Pfam" id="PF19289">
    <property type="entry name" value="PmbA_TldD_3rd"/>
    <property type="match status" value="1"/>
</dbReference>
<dbReference type="PANTHER" id="PTHR43421">
    <property type="entry name" value="METALLOPROTEASE PMBA"/>
    <property type="match status" value="1"/>
</dbReference>
<evidence type="ECO:0000313" key="4">
    <source>
        <dbReference type="Proteomes" id="UP000185779"/>
    </source>
</evidence>